<dbReference type="AlphaFoldDB" id="A0ABD3TIF1"/>
<dbReference type="EMBL" id="JBJQND010000018">
    <property type="protein sequence ID" value="KAL3836826.1"/>
    <property type="molecule type" value="Genomic_DNA"/>
</dbReference>
<protein>
    <recommendedName>
        <fullName evidence="3">Vitellogenin</fullName>
    </recommendedName>
</protein>
<evidence type="ECO:0008006" key="3">
    <source>
        <dbReference type="Google" id="ProtNLM"/>
    </source>
</evidence>
<keyword evidence="2" id="KW-1185">Reference proteome</keyword>
<reference evidence="1 2" key="1">
    <citation type="submission" date="2024-11" db="EMBL/GenBank/DDBJ databases">
        <title>Chromosome-level genome assembly of the freshwater bivalve Anodonta woodiana.</title>
        <authorList>
            <person name="Chen X."/>
        </authorList>
    </citation>
    <scope>NUCLEOTIDE SEQUENCE [LARGE SCALE GENOMIC DNA]</scope>
    <source>
        <strain evidence="1">MN2024</strain>
        <tissue evidence="1">Gills</tissue>
    </source>
</reference>
<organism evidence="1 2">
    <name type="scientific">Sinanodonta woodiana</name>
    <name type="common">Chinese pond mussel</name>
    <name type="synonym">Anodonta woodiana</name>
    <dbReference type="NCBI Taxonomy" id="1069815"/>
    <lineage>
        <taxon>Eukaryota</taxon>
        <taxon>Metazoa</taxon>
        <taxon>Spiralia</taxon>
        <taxon>Lophotrochozoa</taxon>
        <taxon>Mollusca</taxon>
        <taxon>Bivalvia</taxon>
        <taxon>Autobranchia</taxon>
        <taxon>Heteroconchia</taxon>
        <taxon>Palaeoheterodonta</taxon>
        <taxon>Unionida</taxon>
        <taxon>Unionoidea</taxon>
        <taxon>Unionidae</taxon>
        <taxon>Unioninae</taxon>
        <taxon>Sinanodonta</taxon>
    </lineage>
</organism>
<sequence length="162" mass="18939">FETVWIKDVTSMFQTDKRTLSDLDLPNDLTFHLTRGSDILTLDLKRNHDINPDADVYFARTLKNGQSVLVKSRNYKKENVAYYQDMENWAYMTVKCVKQSNEKCERIINGNLRIGDRSYDLEPVETEITSRHFVEDLGDLGKQYVLKNQPHMLRGYSVRNKG</sequence>
<gene>
    <name evidence="1" type="ORF">ACJMK2_022239</name>
</gene>
<feature type="non-terminal residue" evidence="1">
    <location>
        <position position="1"/>
    </location>
</feature>
<comment type="caution">
    <text evidence="1">The sequence shown here is derived from an EMBL/GenBank/DDBJ whole genome shotgun (WGS) entry which is preliminary data.</text>
</comment>
<evidence type="ECO:0000313" key="2">
    <source>
        <dbReference type="Proteomes" id="UP001634394"/>
    </source>
</evidence>
<dbReference type="Proteomes" id="UP001634394">
    <property type="component" value="Unassembled WGS sequence"/>
</dbReference>
<evidence type="ECO:0000313" key="1">
    <source>
        <dbReference type="EMBL" id="KAL3836826.1"/>
    </source>
</evidence>
<proteinExistence type="predicted"/>
<name>A0ABD3TIF1_SINWO</name>
<feature type="non-terminal residue" evidence="1">
    <location>
        <position position="162"/>
    </location>
</feature>
<accession>A0ABD3TIF1</accession>